<evidence type="ECO:0000256" key="1">
    <source>
        <dbReference type="ARBA" id="ARBA00022747"/>
    </source>
</evidence>
<dbReference type="HOGENOM" id="CLU_005762_0_1_5"/>
<dbReference type="PANTHER" id="PTHR30195">
    <property type="entry name" value="TYPE I SITE-SPECIFIC DEOXYRIBONUCLEASE PROTEIN SUBUNIT M AND R"/>
    <property type="match status" value="1"/>
</dbReference>
<sequence length="859" mass="100137">MRLYFNIYVIKDRMKYRSKNYWSIWREEEKQNIDIIRNLINIPLPKKEKKTLYTGDFASYKDHFNQQELAGTIEPTEQDKILYALCRPERLLDLIANFCVFDNAVRKIARHHQFFATHAAAKRIQQHDEYHIRKGGVIWHTQGTGKSLTMILIAKFLLKSNDTENLRIIIITDRTELDEQIKNAFKNCGFEPKNAISSEHLIKLIKCNASVITSLIHKFNTAFKKEFQDLNNNILVFVDECHRTQHGDLANKMRAILPNACYIGFTGTPLFKEYKNTMEKFGGSIHNYTLKDNIIVKLFYEGRIIQQHLNDEISINKNFDTITNDLDEKQKTALKRRFSHPTTLSNTEKTIYAKAADISTHYSKTFKGTGLKGMLIAPSRAIAIRFKKILDQIGQVNSEVVISSFDERKGNTDIRSKNEIQEFLTTQKGLKSNHHKITKEFNSDDGPEILIVVSKLLTGFDAPRNTVVYICKKLKEHTLLQAISRINRLFEKNEKTKEYGYIIDYEGLRVALNNAYKTYENHNIQNFNIRNLEKLNKEDLEDTIFFVDDKIQELFPSLQEIKDIFTNVPNSLDPEQIEQHLADENIRSNFYFLLDKFKNLMSIASNSNKLCQVFSIEQLAELQNGLKNFDKLKKIVEKRYNEKTDKKIYTDQIAKLLDEHIIAGDIIKTDMVNIFDNQILEHFITRVDITDVDKANQINAQLQDVINDYISADPALSRKFSELINSTITQHHYKRLSDSDFLNKSINIINEFKKDVPTELNNNKTIIAFYRKLLNFLQNQTGQDQRENTIKIALDMYEIIKNKKVIHWTINSKVINEMKKSLNNYFFDVVKNEMRIDFNTKNLSNLTDSLIDLAIEHES</sequence>
<dbReference type="EMBL" id="CP000087">
    <property type="protein sequence ID" value="ABE04483.1"/>
    <property type="molecule type" value="Genomic_DNA"/>
</dbReference>
<keyword evidence="2" id="KW-0378">Hydrolase</keyword>
<keyword evidence="2" id="KW-0547">Nucleotide-binding</keyword>
<comment type="subunit">
    <text evidence="2">The type I restriction/modification system is composed of three polypeptides R, M and S.</text>
</comment>
<dbReference type="GO" id="GO:0009307">
    <property type="term" value="P:DNA restriction-modification system"/>
    <property type="evidence" value="ECO:0007669"/>
    <property type="project" value="UniProtKB-KW"/>
</dbReference>
<dbReference type="GO" id="GO:0005524">
    <property type="term" value="F:ATP binding"/>
    <property type="evidence" value="ECO:0007669"/>
    <property type="project" value="UniProtKB-KW"/>
</dbReference>
<dbReference type="GO" id="GO:0003677">
    <property type="term" value="F:DNA binding"/>
    <property type="evidence" value="ECO:0007669"/>
    <property type="project" value="UniProtKB-KW"/>
</dbReference>
<dbReference type="Pfam" id="PF18766">
    <property type="entry name" value="SWI2_SNF2"/>
    <property type="match status" value="1"/>
</dbReference>
<comment type="catalytic activity">
    <reaction evidence="2">
        <text>Endonucleolytic cleavage of DNA to give random double-stranded fragments with terminal 5'-phosphates, ATP is simultaneously hydrolyzed.</text>
        <dbReference type="EC" id="3.1.21.3"/>
    </reaction>
</comment>
<dbReference type="OrthoDB" id="9758243at2"/>
<dbReference type="SUPFAM" id="SSF52540">
    <property type="entry name" value="P-loop containing nucleoside triphosphate hydrolases"/>
    <property type="match status" value="2"/>
</dbReference>
<dbReference type="InterPro" id="IPR027417">
    <property type="entry name" value="P-loop_NTPase"/>
</dbReference>
<keyword evidence="2" id="KW-0238">DNA-binding</keyword>
<feature type="domain" description="Helicase ATP-binding" evidence="3">
    <location>
        <begin position="127"/>
        <end position="287"/>
    </location>
</feature>
<dbReference type="InterPro" id="IPR055180">
    <property type="entry name" value="HsdR_RecA-like_helicase_dom_2"/>
</dbReference>
<comment type="similarity">
    <text evidence="2">Belongs to the HsdR family.</text>
</comment>
<evidence type="ECO:0000256" key="2">
    <source>
        <dbReference type="RuleBase" id="RU364115"/>
    </source>
</evidence>
<dbReference type="EC" id="3.1.21.3" evidence="2"/>
<dbReference type="NCBIfam" id="TIGR00348">
    <property type="entry name" value="hsdR"/>
    <property type="match status" value="1"/>
</dbReference>
<dbReference type="PANTHER" id="PTHR30195:SF15">
    <property type="entry name" value="TYPE I RESTRICTION ENZYME HINDI ENDONUCLEASE SUBUNIT"/>
    <property type="match status" value="1"/>
</dbReference>
<keyword evidence="2" id="KW-0067">ATP-binding</keyword>
<dbReference type="Proteomes" id="UP000001951">
    <property type="component" value="Chromosome"/>
</dbReference>
<keyword evidence="1 2" id="KW-0680">Restriction system</keyword>
<dbReference type="Pfam" id="PF22679">
    <property type="entry name" value="T1R_D3-like"/>
    <property type="match status" value="1"/>
</dbReference>
<dbReference type="InterPro" id="IPR051268">
    <property type="entry name" value="Type-I_R_enzyme_R_subunit"/>
</dbReference>
<dbReference type="InterPro" id="IPR014001">
    <property type="entry name" value="Helicase_ATP-bd"/>
</dbReference>
<dbReference type="Gene3D" id="3.40.50.300">
    <property type="entry name" value="P-loop containing nucleotide triphosphate hydrolases"/>
    <property type="match status" value="2"/>
</dbReference>
<evidence type="ECO:0000259" key="3">
    <source>
        <dbReference type="PROSITE" id="PS51192"/>
    </source>
</evidence>
<dbReference type="AlphaFoldDB" id="Q1RJI1"/>
<dbReference type="eggNOG" id="COG0610">
    <property type="taxonomic scope" value="Bacteria"/>
</dbReference>
<dbReference type="PROSITE" id="PS51192">
    <property type="entry name" value="HELICASE_ATP_BIND_1"/>
    <property type="match status" value="1"/>
</dbReference>
<dbReference type="KEGG" id="rbe:RBE_0402"/>
<dbReference type="GO" id="GO:0009035">
    <property type="term" value="F:type I site-specific deoxyribonuclease activity"/>
    <property type="evidence" value="ECO:0007669"/>
    <property type="project" value="UniProtKB-EC"/>
</dbReference>
<evidence type="ECO:0000313" key="4">
    <source>
        <dbReference type="EMBL" id="ABE04483.1"/>
    </source>
</evidence>
<comment type="function">
    <text evidence="2">Subunit R is required for both nuclease and ATPase activities, but not for modification.</text>
</comment>
<reference evidence="4 5" key="1">
    <citation type="journal article" date="2006" name="PLoS Genet.">
        <title>Genome sequence of Rickettsia bellii illuminates the role of amoebae in gene exchanges between intracellular pathogens.</title>
        <authorList>
            <person name="Ogata H."/>
            <person name="La Scola B."/>
            <person name="Audic S."/>
            <person name="Renesto P."/>
            <person name="Blanc G."/>
            <person name="Robert C."/>
            <person name="Fournier P.-E."/>
            <person name="Claverie J.-M."/>
            <person name="Raoult D."/>
        </authorList>
    </citation>
    <scope>NUCLEOTIDE SEQUENCE [LARGE SCALE GENOMIC DNA]</scope>
    <source>
        <strain evidence="4 5">RML369-C</strain>
    </source>
</reference>
<dbReference type="InterPro" id="IPR004473">
    <property type="entry name" value="Restrct_endonuc_typeI_HsdR"/>
</dbReference>
<dbReference type="SMART" id="SM00487">
    <property type="entry name" value="DEXDc"/>
    <property type="match status" value="1"/>
</dbReference>
<dbReference type="CDD" id="cd18800">
    <property type="entry name" value="SF2_C_EcoR124I-like"/>
    <property type="match status" value="1"/>
</dbReference>
<dbReference type="REBASE" id="12156">
    <property type="entry name" value="RbeRORF406P"/>
</dbReference>
<evidence type="ECO:0000313" key="5">
    <source>
        <dbReference type="Proteomes" id="UP000001951"/>
    </source>
</evidence>
<organism evidence="4 5">
    <name type="scientific">Rickettsia bellii (strain RML369-C)</name>
    <dbReference type="NCBI Taxonomy" id="336407"/>
    <lineage>
        <taxon>Bacteria</taxon>
        <taxon>Pseudomonadati</taxon>
        <taxon>Pseudomonadota</taxon>
        <taxon>Alphaproteobacteria</taxon>
        <taxon>Rickettsiales</taxon>
        <taxon>Rickettsiaceae</taxon>
        <taxon>Rickettsieae</taxon>
        <taxon>Rickettsia</taxon>
        <taxon>belli group</taxon>
    </lineage>
</organism>
<protein>
    <recommendedName>
        <fullName evidence="2">Type I restriction enzyme endonuclease subunit</fullName>
        <shortName evidence="2">R protein</shortName>
        <ecNumber evidence="2">3.1.21.3</ecNumber>
    </recommendedName>
</protein>
<gene>
    <name evidence="4" type="ordered locus">RBE_0402</name>
</gene>
<name>Q1RJI1_RICBR</name>
<proteinExistence type="inferred from homology"/>
<accession>Q1RJI1</accession>
<dbReference type="InterPro" id="IPR040980">
    <property type="entry name" value="SWI2_SNF2"/>
</dbReference>